<dbReference type="EMBL" id="QTTT01000001">
    <property type="protein sequence ID" value="REF00437.1"/>
    <property type="molecule type" value="Genomic_DNA"/>
</dbReference>
<organism evidence="2 3">
    <name type="scientific">Thermomonospora umbrina</name>
    <dbReference type="NCBI Taxonomy" id="111806"/>
    <lineage>
        <taxon>Bacteria</taxon>
        <taxon>Bacillati</taxon>
        <taxon>Actinomycetota</taxon>
        <taxon>Actinomycetes</taxon>
        <taxon>Streptosporangiales</taxon>
        <taxon>Thermomonosporaceae</taxon>
        <taxon>Thermomonospora</taxon>
    </lineage>
</organism>
<proteinExistence type="predicted"/>
<keyword evidence="1" id="KW-0812">Transmembrane</keyword>
<dbReference type="OrthoDB" id="3482040at2"/>
<feature type="transmembrane region" description="Helical" evidence="1">
    <location>
        <begin position="216"/>
        <end position="236"/>
    </location>
</feature>
<evidence type="ECO:0000256" key="1">
    <source>
        <dbReference type="SAM" id="Phobius"/>
    </source>
</evidence>
<accession>A0A3D9SWW5</accession>
<evidence type="ECO:0000313" key="3">
    <source>
        <dbReference type="Proteomes" id="UP000256661"/>
    </source>
</evidence>
<evidence type="ECO:0000313" key="2">
    <source>
        <dbReference type="EMBL" id="REF00437.1"/>
    </source>
</evidence>
<feature type="transmembrane region" description="Helical" evidence="1">
    <location>
        <begin position="97"/>
        <end position="117"/>
    </location>
</feature>
<feature type="transmembrane region" description="Helical" evidence="1">
    <location>
        <begin position="129"/>
        <end position="152"/>
    </location>
</feature>
<name>A0A3D9SWW5_9ACTN</name>
<feature type="transmembrane region" description="Helical" evidence="1">
    <location>
        <begin position="50"/>
        <end position="67"/>
    </location>
</feature>
<feature type="transmembrane region" description="Helical" evidence="1">
    <location>
        <begin position="164"/>
        <end position="185"/>
    </location>
</feature>
<protein>
    <submittedName>
        <fullName evidence="2">Uncharacterized protein</fullName>
    </submittedName>
</protein>
<dbReference type="RefSeq" id="WP_116025589.1">
    <property type="nucleotide sequence ID" value="NZ_QTTT01000001.1"/>
</dbReference>
<dbReference type="Proteomes" id="UP000256661">
    <property type="component" value="Unassembled WGS sequence"/>
</dbReference>
<keyword evidence="1" id="KW-0472">Membrane</keyword>
<feature type="transmembrane region" description="Helical" evidence="1">
    <location>
        <begin position="192"/>
        <end position="210"/>
    </location>
</feature>
<sequence length="238" mass="24170">MRTAATTSMIALACVAVLVGGGMLLAGSAGWVDRPLPPIGLELHRRGGMVYLGALVVAGGALLLRLAGEPGPALAVLATALIPALLVLPGSYTRDAILFPCVITIPVGIVVAARALLAPATLIAPVTVAAFAVVVLAGTYLLIGGLDIALIFEPTEENLRQESLGRVVVVVSGLALASAPVMLLLTGHKITALAVAPFALVPLLAVSSRLNLYGGIAYLLTGPLAVSATIYTMFLGRR</sequence>
<keyword evidence="1" id="KW-1133">Transmembrane helix</keyword>
<dbReference type="AlphaFoldDB" id="A0A3D9SWW5"/>
<gene>
    <name evidence="2" type="ORF">DFJ69_5973</name>
</gene>
<reference evidence="2 3" key="1">
    <citation type="submission" date="2018-08" db="EMBL/GenBank/DDBJ databases">
        <title>Sequencing the genomes of 1000 actinobacteria strains.</title>
        <authorList>
            <person name="Klenk H.-P."/>
        </authorList>
    </citation>
    <scope>NUCLEOTIDE SEQUENCE [LARGE SCALE GENOMIC DNA]</scope>
    <source>
        <strain evidence="2 3">DSM 43927</strain>
    </source>
</reference>
<comment type="caution">
    <text evidence="2">The sequence shown here is derived from an EMBL/GenBank/DDBJ whole genome shotgun (WGS) entry which is preliminary data.</text>
</comment>
<keyword evidence="3" id="KW-1185">Reference proteome</keyword>
<feature type="transmembrane region" description="Helical" evidence="1">
    <location>
        <begin position="74"/>
        <end position="91"/>
    </location>
</feature>